<comment type="caution">
    <text evidence="6">The sequence shown here is derived from an EMBL/GenBank/DDBJ whole genome shotgun (WGS) entry which is preliminary data.</text>
</comment>
<feature type="domain" description="Ku" evidence="5">
    <location>
        <begin position="52"/>
        <end position="181"/>
    </location>
</feature>
<dbReference type="HAMAP" id="MF_01875">
    <property type="entry name" value="Prokaryotic_Ku"/>
    <property type="match status" value="1"/>
</dbReference>
<dbReference type="RefSeq" id="WP_344090426.1">
    <property type="nucleotide sequence ID" value="NZ_BAAAHB010000028.1"/>
</dbReference>
<dbReference type="CDD" id="cd00789">
    <property type="entry name" value="KU_like"/>
    <property type="match status" value="1"/>
</dbReference>
<feature type="compositionally biased region" description="Basic residues" evidence="4">
    <location>
        <begin position="345"/>
        <end position="355"/>
    </location>
</feature>
<dbReference type="NCBIfam" id="TIGR02772">
    <property type="entry name" value="Ku_bact"/>
    <property type="match status" value="1"/>
</dbReference>
<dbReference type="InterPro" id="IPR009187">
    <property type="entry name" value="Prok_Ku"/>
</dbReference>
<evidence type="ECO:0000313" key="7">
    <source>
        <dbReference type="Proteomes" id="UP001499895"/>
    </source>
</evidence>
<dbReference type="InterPro" id="IPR006164">
    <property type="entry name" value="DNA_bd_Ku70/Ku80"/>
</dbReference>
<evidence type="ECO:0000259" key="5">
    <source>
        <dbReference type="SMART" id="SM00559"/>
    </source>
</evidence>
<feature type="compositionally biased region" description="Low complexity" evidence="4">
    <location>
        <begin position="320"/>
        <end position="344"/>
    </location>
</feature>
<keyword evidence="3" id="KW-0227">DNA damage</keyword>
<keyword evidence="1 3" id="KW-0238">DNA-binding</keyword>
<comment type="similarity">
    <text evidence="3">Belongs to the prokaryotic Ku family.</text>
</comment>
<evidence type="ECO:0000256" key="1">
    <source>
        <dbReference type="ARBA" id="ARBA00023125"/>
    </source>
</evidence>
<organism evidence="6 7">
    <name type="scientific">Streptomyces stramineus</name>
    <dbReference type="NCBI Taxonomy" id="173861"/>
    <lineage>
        <taxon>Bacteria</taxon>
        <taxon>Bacillati</taxon>
        <taxon>Actinomycetota</taxon>
        <taxon>Actinomycetes</taxon>
        <taxon>Kitasatosporales</taxon>
        <taxon>Streptomycetaceae</taxon>
        <taxon>Streptomyces</taxon>
    </lineage>
</organism>
<keyword evidence="3" id="KW-0234">DNA repair</keyword>
<keyword evidence="7" id="KW-1185">Reference proteome</keyword>
<feature type="region of interest" description="Disordered" evidence="4">
    <location>
        <begin position="257"/>
        <end position="355"/>
    </location>
</feature>
<keyword evidence="2 3" id="KW-0233">DNA recombination</keyword>
<protein>
    <recommendedName>
        <fullName evidence="3">Non-homologous end joining protein Ku</fullName>
    </recommendedName>
</protein>
<dbReference type="PIRSF" id="PIRSF006493">
    <property type="entry name" value="Prok_Ku"/>
    <property type="match status" value="1"/>
</dbReference>
<name>A0ABP3JW38_9ACTN</name>
<accession>A0ABP3JW38</accession>
<dbReference type="SUPFAM" id="SSF100939">
    <property type="entry name" value="SPOC domain-like"/>
    <property type="match status" value="1"/>
</dbReference>
<sequence length="355" mass="37899">MRTMWKGAVGFGLVSVPVRLYAATQEHGLRLHQVHDADGGRIHLKRVCDICGEQVDYEHIAKGFDDDEGHTAVVTKEELAGLPLPSKKLIDVLAFVDADRIDPLQLSSTYYLAPDSAAANKPYVLLRETLKQTERVAVTKIALRTRESLALLRVHGDLLTLHTMYWPDEIRDSGGLAPPSSVTVRPQELKMATSLMDTLSEDFDFEELEDDYEVALRELINAHLEDRPVPKEDTTPAPDNVIDLMAALQASIDTAAGKPAGKADGAEKAAPAGKTARGTAKKTTESNKRTPAKKAAPAASSGSSRAAKSTAKTTAKKSTAKSATKSTASKSTTGKSTAGSGAKKTASKKAGRRAS</sequence>
<feature type="compositionally biased region" description="Low complexity" evidence="4">
    <location>
        <begin position="257"/>
        <end position="278"/>
    </location>
</feature>
<dbReference type="Gene3D" id="2.40.290.10">
    <property type="match status" value="1"/>
</dbReference>
<gene>
    <name evidence="3" type="primary">ku</name>
    <name evidence="6" type="ORF">GCM10009544_29920</name>
</gene>
<dbReference type="SMART" id="SM00559">
    <property type="entry name" value="Ku78"/>
    <property type="match status" value="1"/>
</dbReference>
<dbReference type="Proteomes" id="UP001499895">
    <property type="component" value="Unassembled WGS sequence"/>
</dbReference>
<dbReference type="EMBL" id="BAAAHB010000028">
    <property type="protein sequence ID" value="GAA0465607.1"/>
    <property type="molecule type" value="Genomic_DNA"/>
</dbReference>
<dbReference type="Pfam" id="PF02735">
    <property type="entry name" value="Ku"/>
    <property type="match status" value="1"/>
</dbReference>
<evidence type="ECO:0000256" key="3">
    <source>
        <dbReference type="HAMAP-Rule" id="MF_01875"/>
    </source>
</evidence>
<dbReference type="PANTHER" id="PTHR41251:SF1">
    <property type="entry name" value="NON-HOMOLOGOUS END JOINING PROTEIN KU"/>
    <property type="match status" value="1"/>
</dbReference>
<dbReference type="InterPro" id="IPR016194">
    <property type="entry name" value="SPOC-like_C_dom_sf"/>
</dbReference>
<evidence type="ECO:0000256" key="2">
    <source>
        <dbReference type="ARBA" id="ARBA00023172"/>
    </source>
</evidence>
<feature type="compositionally biased region" description="Low complexity" evidence="4">
    <location>
        <begin position="293"/>
        <end position="313"/>
    </location>
</feature>
<dbReference type="PANTHER" id="PTHR41251">
    <property type="entry name" value="NON-HOMOLOGOUS END JOINING PROTEIN KU"/>
    <property type="match status" value="1"/>
</dbReference>
<comment type="subunit">
    <text evidence="3">Homodimer. Interacts with LigD.</text>
</comment>
<reference evidence="7" key="1">
    <citation type="journal article" date="2019" name="Int. J. Syst. Evol. Microbiol.">
        <title>The Global Catalogue of Microorganisms (GCM) 10K type strain sequencing project: providing services to taxonomists for standard genome sequencing and annotation.</title>
        <authorList>
            <consortium name="The Broad Institute Genomics Platform"/>
            <consortium name="The Broad Institute Genome Sequencing Center for Infectious Disease"/>
            <person name="Wu L."/>
            <person name="Ma J."/>
        </authorList>
    </citation>
    <scope>NUCLEOTIDE SEQUENCE [LARGE SCALE GENOMIC DNA]</scope>
    <source>
        <strain evidence="7">JCM 10649</strain>
    </source>
</reference>
<proteinExistence type="inferred from homology"/>
<evidence type="ECO:0000256" key="4">
    <source>
        <dbReference type="SAM" id="MobiDB-lite"/>
    </source>
</evidence>
<evidence type="ECO:0000313" key="6">
    <source>
        <dbReference type="EMBL" id="GAA0465607.1"/>
    </source>
</evidence>
<comment type="function">
    <text evidence="3">With LigD forms a non-homologous end joining (NHEJ) DNA repair enzyme, which repairs dsDNA breaks with reduced fidelity. Binds linear dsDNA with 5'- and 3'- overhangs but not closed circular dsDNA nor ssDNA. Recruits and stimulates the ligase activity of LigD.</text>
</comment>